<feature type="transmembrane region" description="Helical" evidence="1">
    <location>
        <begin position="409"/>
        <end position="433"/>
    </location>
</feature>
<proteinExistence type="predicted"/>
<dbReference type="AlphaFoldDB" id="A0A1F7UHZ4"/>
<evidence type="ECO:0008006" key="4">
    <source>
        <dbReference type="Google" id="ProtNLM"/>
    </source>
</evidence>
<feature type="transmembrane region" description="Helical" evidence="1">
    <location>
        <begin position="366"/>
        <end position="389"/>
    </location>
</feature>
<name>A0A1F7UHZ4_9BACT</name>
<feature type="transmembrane region" description="Helical" evidence="1">
    <location>
        <begin position="445"/>
        <end position="468"/>
    </location>
</feature>
<dbReference type="PANTHER" id="PTHR36851:SF1">
    <property type="entry name" value="GLYCO_TRANS_2-LIKE DOMAIN-CONTAINING PROTEIN"/>
    <property type="match status" value="1"/>
</dbReference>
<evidence type="ECO:0000256" key="1">
    <source>
        <dbReference type="SAM" id="Phobius"/>
    </source>
</evidence>
<dbReference type="Gene3D" id="3.90.550.10">
    <property type="entry name" value="Spore Coat Polysaccharide Biosynthesis Protein SpsA, Chain A"/>
    <property type="match status" value="1"/>
</dbReference>
<dbReference type="Proteomes" id="UP000176604">
    <property type="component" value="Unassembled WGS sequence"/>
</dbReference>
<keyword evidence="1" id="KW-0812">Transmembrane</keyword>
<accession>A0A1F7UHZ4</accession>
<keyword evidence="1" id="KW-0472">Membrane</keyword>
<keyword evidence="1" id="KW-1133">Transmembrane helix</keyword>
<dbReference type="STRING" id="1802397.A3J43_00740"/>
<dbReference type="SUPFAM" id="SSF53448">
    <property type="entry name" value="Nucleotide-diphospho-sugar transferases"/>
    <property type="match status" value="1"/>
</dbReference>
<protein>
    <recommendedName>
        <fullName evidence="4">Glycosyltransferase 2-like domain-containing protein</fullName>
    </recommendedName>
</protein>
<evidence type="ECO:0000313" key="3">
    <source>
        <dbReference type="Proteomes" id="UP000176604"/>
    </source>
</evidence>
<sequence>MRYGQNRIFEIIPGALTWTTLIAAFTLSFLKPIWVIGFLVLFNLYWLMRVLYFVFWLTYSWLRYKKELRTDWLAQAQILPRMRAVWHIVFLPTFRDELPVLESTFAALCKSAYPLDRLIVVLAGEALDRTRFEAVAEAVRQRYASRFAHFLVTLHPSGLAEEIAGKGSNLHWAGWRAKELIDRIGLPYDDVVVSAFDIDTVVHPQYFARLTHAFLTHPTPLRTSYQPLALFNNNLWDSPSFSRVVANSTTFWLMTELARPERLLTFSSHAMPWRALTDVGFWQKDIVNEDARISMQCMAHYHGDYRVTPLFIPVSMDTCYGGTFWKTVVNQYKQMRRWAWSVEHIPYLVHKFRHDRETPWRFKCKLLWIISEGAFSWATSAVLIMLSRLPLAVAAHQGSASVLALNAPFIFGWLMRLAMVGILVSALVNVSLLPPAPRAHRVWKLLAMIGQWILLPVTLIAFGSLPAIDAQTRLMLGRYLGFWSTEKVRKRGTAHNTPN</sequence>
<feature type="transmembrane region" description="Helical" evidence="1">
    <location>
        <begin position="12"/>
        <end position="30"/>
    </location>
</feature>
<comment type="caution">
    <text evidence="2">The sequence shown here is derived from an EMBL/GenBank/DDBJ whole genome shotgun (WGS) entry which is preliminary data.</text>
</comment>
<evidence type="ECO:0000313" key="2">
    <source>
        <dbReference type="EMBL" id="OGL77930.1"/>
    </source>
</evidence>
<organism evidence="2 3">
    <name type="scientific">Candidatus Uhrbacteria bacterium RIFCSPHIGHO2_12_FULL_54_23</name>
    <dbReference type="NCBI Taxonomy" id="1802397"/>
    <lineage>
        <taxon>Bacteria</taxon>
        <taxon>Candidatus Uhriibacteriota</taxon>
    </lineage>
</organism>
<reference evidence="2 3" key="1">
    <citation type="journal article" date="2016" name="Nat. Commun.">
        <title>Thousands of microbial genomes shed light on interconnected biogeochemical processes in an aquifer system.</title>
        <authorList>
            <person name="Anantharaman K."/>
            <person name="Brown C.T."/>
            <person name="Hug L.A."/>
            <person name="Sharon I."/>
            <person name="Castelle C.J."/>
            <person name="Probst A.J."/>
            <person name="Thomas B.C."/>
            <person name="Singh A."/>
            <person name="Wilkins M.J."/>
            <person name="Karaoz U."/>
            <person name="Brodie E.L."/>
            <person name="Williams K.H."/>
            <person name="Hubbard S.S."/>
            <person name="Banfield J.F."/>
        </authorList>
    </citation>
    <scope>NUCLEOTIDE SEQUENCE [LARGE SCALE GENOMIC DNA]</scope>
</reference>
<feature type="transmembrane region" description="Helical" evidence="1">
    <location>
        <begin position="36"/>
        <end position="59"/>
    </location>
</feature>
<dbReference type="PANTHER" id="PTHR36851">
    <property type="entry name" value="UNNAMED PRODUCT"/>
    <property type="match status" value="1"/>
</dbReference>
<dbReference type="InterPro" id="IPR029044">
    <property type="entry name" value="Nucleotide-diphossugar_trans"/>
</dbReference>
<gene>
    <name evidence="2" type="ORF">A3J43_00740</name>
</gene>
<dbReference type="EMBL" id="MGEF01000048">
    <property type="protein sequence ID" value="OGL77930.1"/>
    <property type="molecule type" value="Genomic_DNA"/>
</dbReference>